<organism evidence="7 8">
    <name type="scientific">Stakelama tenebrarum</name>
    <dbReference type="NCBI Taxonomy" id="2711215"/>
    <lineage>
        <taxon>Bacteria</taxon>
        <taxon>Pseudomonadati</taxon>
        <taxon>Pseudomonadota</taxon>
        <taxon>Alphaproteobacteria</taxon>
        <taxon>Sphingomonadales</taxon>
        <taxon>Sphingomonadaceae</taxon>
        <taxon>Stakelama</taxon>
    </lineage>
</organism>
<dbReference type="InterPro" id="IPR005498">
    <property type="entry name" value="T4SS_VirB10/TraB/TrbI"/>
</dbReference>
<protein>
    <submittedName>
        <fullName evidence="7">TrbI/VirB10 family protein</fullName>
    </submittedName>
</protein>
<dbReference type="CDD" id="cd16429">
    <property type="entry name" value="VirB10"/>
    <property type="match status" value="1"/>
</dbReference>
<dbReference type="GO" id="GO:0016020">
    <property type="term" value="C:membrane"/>
    <property type="evidence" value="ECO:0007669"/>
    <property type="project" value="UniProtKB-SubCell"/>
</dbReference>
<accession>A0A6G6Y3B9</accession>
<comment type="similarity">
    <text evidence="2">Belongs to the TrbI/VirB10 family.</text>
</comment>
<dbReference type="Proteomes" id="UP000501568">
    <property type="component" value="Chromosome"/>
</dbReference>
<keyword evidence="3" id="KW-0812">Transmembrane</keyword>
<evidence type="ECO:0000256" key="4">
    <source>
        <dbReference type="ARBA" id="ARBA00022989"/>
    </source>
</evidence>
<dbReference type="KEGG" id="spzr:G5C33_05745"/>
<keyword evidence="4" id="KW-1133">Transmembrane helix</keyword>
<evidence type="ECO:0000256" key="5">
    <source>
        <dbReference type="ARBA" id="ARBA00023136"/>
    </source>
</evidence>
<evidence type="ECO:0000256" key="6">
    <source>
        <dbReference type="SAM" id="MobiDB-lite"/>
    </source>
</evidence>
<name>A0A6G6Y3B9_9SPHN</name>
<comment type="subcellular location">
    <subcellularLocation>
        <location evidence="1">Membrane</location>
        <topology evidence="1">Single-pass membrane protein</topology>
    </subcellularLocation>
</comment>
<keyword evidence="5" id="KW-0472">Membrane</keyword>
<gene>
    <name evidence="7" type="ORF">G5C33_05745</name>
</gene>
<dbReference type="EMBL" id="CP049109">
    <property type="protein sequence ID" value="QIG79341.1"/>
    <property type="molecule type" value="Genomic_DNA"/>
</dbReference>
<sequence length="317" mass="33591">MTALTRLRRSGSDASRPNWPPRSPHPCAGQAVRERPRHQPHHHHRPACLSSGDVERGGGGDGEPRPDLSAGRADRASPRSSRSRSAGTGGGRASARTAPLRLQDRWRQAGLASASGNDSGAPVNPHRIEAPASPYVLSAGSVIAASLITGIRSDVPGLVTAQVSENVFDSSTGRLLLIPQGARLIGTYDSVVAYGQSRALVVWQRIVFSDGSSLRIDDVPATDPSGYAGLAGKVDFHSWSLIKGIALSTLLGVTPELALSGGSDLLEAIRPSTQDNVARASDRITERNLGVQPTITIRPGTRVRLAVHRDLILRSWH</sequence>
<dbReference type="InterPro" id="IPR042217">
    <property type="entry name" value="T4SS_VirB10/TrbI"/>
</dbReference>
<evidence type="ECO:0000313" key="7">
    <source>
        <dbReference type="EMBL" id="QIG79341.1"/>
    </source>
</evidence>
<reference evidence="7 8" key="1">
    <citation type="submission" date="2020-02" db="EMBL/GenBank/DDBJ databases">
        <authorList>
            <person name="Zheng R.K."/>
            <person name="Sun C.M."/>
        </authorList>
    </citation>
    <scope>NUCLEOTIDE SEQUENCE [LARGE SCALE GENOMIC DNA]</scope>
    <source>
        <strain evidence="8">zrk23</strain>
    </source>
</reference>
<dbReference type="Pfam" id="PF03743">
    <property type="entry name" value="TrbI"/>
    <property type="match status" value="1"/>
</dbReference>
<feature type="compositionally biased region" description="Basic and acidic residues" evidence="6">
    <location>
        <begin position="53"/>
        <end position="77"/>
    </location>
</feature>
<evidence type="ECO:0000256" key="1">
    <source>
        <dbReference type="ARBA" id="ARBA00004167"/>
    </source>
</evidence>
<evidence type="ECO:0000313" key="8">
    <source>
        <dbReference type="Proteomes" id="UP000501568"/>
    </source>
</evidence>
<keyword evidence="8" id="KW-1185">Reference proteome</keyword>
<evidence type="ECO:0000256" key="2">
    <source>
        <dbReference type="ARBA" id="ARBA00010265"/>
    </source>
</evidence>
<dbReference type="AlphaFoldDB" id="A0A6G6Y3B9"/>
<feature type="region of interest" description="Disordered" evidence="6">
    <location>
        <begin position="1"/>
        <end position="101"/>
    </location>
</feature>
<proteinExistence type="inferred from homology"/>
<feature type="compositionally biased region" description="Basic residues" evidence="6">
    <location>
        <begin position="35"/>
        <end position="46"/>
    </location>
</feature>
<evidence type="ECO:0000256" key="3">
    <source>
        <dbReference type="ARBA" id="ARBA00022692"/>
    </source>
</evidence>
<dbReference type="Gene3D" id="2.40.128.260">
    <property type="entry name" value="Type IV secretion system, VirB10/TraB/TrbI"/>
    <property type="match status" value="1"/>
</dbReference>